<keyword evidence="1" id="KW-0812">Transmembrane</keyword>
<gene>
    <name evidence="2" type="ORF">Q604_UNBC16184G0001</name>
</gene>
<keyword evidence="1" id="KW-1133">Transmembrane helix</keyword>
<feature type="non-terminal residue" evidence="2">
    <location>
        <position position="69"/>
    </location>
</feature>
<reference evidence="2" key="1">
    <citation type="submission" date="2013-12" db="EMBL/GenBank/DDBJ databases">
        <title>A Varibaculum cambriense genome reconstructed from a premature infant gut community with otherwise low bacterial novelty that shifts toward anaerobic metabolism during the third week of life.</title>
        <authorList>
            <person name="Brown C.T."/>
            <person name="Sharon I."/>
            <person name="Thomas B.C."/>
            <person name="Castelle C.J."/>
            <person name="Morowitz M.J."/>
            <person name="Banfield J.F."/>
        </authorList>
    </citation>
    <scope>NUCLEOTIDE SEQUENCE</scope>
</reference>
<comment type="caution">
    <text evidence="2">The sequence shown here is derived from an EMBL/GenBank/DDBJ whole genome shotgun (WGS) entry which is preliminary data.</text>
</comment>
<keyword evidence="1" id="KW-0472">Membrane</keyword>
<evidence type="ECO:0000256" key="1">
    <source>
        <dbReference type="SAM" id="Phobius"/>
    </source>
</evidence>
<name>W1XIH1_9ZZZZ</name>
<accession>W1XIH1</accession>
<dbReference type="EMBL" id="AZMM01016184">
    <property type="protein sequence ID" value="ETJ29270.1"/>
    <property type="molecule type" value="Genomic_DNA"/>
</dbReference>
<organism evidence="2">
    <name type="scientific">human gut metagenome</name>
    <dbReference type="NCBI Taxonomy" id="408170"/>
    <lineage>
        <taxon>unclassified sequences</taxon>
        <taxon>metagenomes</taxon>
        <taxon>organismal metagenomes</taxon>
    </lineage>
</organism>
<feature type="transmembrane region" description="Helical" evidence="1">
    <location>
        <begin position="43"/>
        <end position="61"/>
    </location>
</feature>
<evidence type="ECO:0000313" key="2">
    <source>
        <dbReference type="EMBL" id="ETJ29270.1"/>
    </source>
</evidence>
<sequence length="69" mass="8469">IPCCMFKEPLIKDENKRKEKVSIKMHFRICYEILKTNKKIIKGIVYFPLVFTFHTVVYFYGQQYTYEYC</sequence>
<protein>
    <submittedName>
        <fullName evidence="2">Uncharacterized protein</fullName>
    </submittedName>
</protein>
<dbReference type="AlphaFoldDB" id="W1XIH1"/>
<proteinExistence type="predicted"/>
<feature type="non-terminal residue" evidence="2">
    <location>
        <position position="1"/>
    </location>
</feature>